<evidence type="ECO:0000256" key="1">
    <source>
        <dbReference type="ARBA" id="ARBA00007964"/>
    </source>
</evidence>
<keyword evidence="2" id="KW-0560">Oxidoreductase</keyword>
<dbReference type="InterPro" id="IPR046825">
    <property type="entry name" value="PDH_C"/>
</dbReference>
<dbReference type="EMBL" id="WHZX01000001">
    <property type="protein sequence ID" value="NEG70863.1"/>
    <property type="molecule type" value="Genomic_DNA"/>
</dbReference>
<dbReference type="Gene3D" id="3.40.50.720">
    <property type="entry name" value="NAD(P)-binding Rossmann-like Domain"/>
    <property type="match status" value="1"/>
</dbReference>
<dbReference type="Pfam" id="PF20463">
    <property type="entry name" value="PDH_C"/>
    <property type="match status" value="1"/>
</dbReference>
<dbReference type="PROSITE" id="PS51176">
    <property type="entry name" value="PDH_ADH"/>
    <property type="match status" value="1"/>
</dbReference>
<evidence type="ECO:0000313" key="5">
    <source>
        <dbReference type="Proteomes" id="UP000469943"/>
    </source>
</evidence>
<dbReference type="GO" id="GO:0070403">
    <property type="term" value="F:NAD+ binding"/>
    <property type="evidence" value="ECO:0007669"/>
    <property type="project" value="InterPro"/>
</dbReference>
<dbReference type="SUPFAM" id="SSF48179">
    <property type="entry name" value="6-phosphogluconate dehydrogenase C-terminal domain-like"/>
    <property type="match status" value="1"/>
</dbReference>
<proteinExistence type="inferred from homology"/>
<dbReference type="InterPro" id="IPR003099">
    <property type="entry name" value="Prephen_DH"/>
</dbReference>
<dbReference type="InterPro" id="IPR008927">
    <property type="entry name" value="6-PGluconate_DH-like_C_sf"/>
</dbReference>
<dbReference type="GO" id="GO:0006571">
    <property type="term" value="P:tyrosine biosynthetic process"/>
    <property type="evidence" value="ECO:0007669"/>
    <property type="project" value="InterPro"/>
</dbReference>
<accession>A0A7K3TB36</accession>
<evidence type="ECO:0000259" key="3">
    <source>
        <dbReference type="PROSITE" id="PS51176"/>
    </source>
</evidence>
<dbReference type="Pfam" id="PF02153">
    <property type="entry name" value="PDH_N"/>
    <property type="match status" value="1"/>
</dbReference>
<evidence type="ECO:0000313" key="4">
    <source>
        <dbReference type="EMBL" id="NEG70863.1"/>
    </source>
</evidence>
<dbReference type="AlphaFoldDB" id="A0A7K3TB36"/>
<protein>
    <submittedName>
        <fullName evidence="4">Prephenate dehydrogenase/arogenate dehydrogenase family protein</fullName>
    </submittedName>
</protein>
<sequence length="395" mass="41987">MVAAQRGRAVGFRQCDRNGQCVAGRRCDTKGAAVVAGNDNVRNGDVRADARNRHDGTDPADLNGMIVGIVGLGLIGGSLARRLVARGVRTIAWNHRDHPYAQAEADGIRCVPTLADLAAAKPRVIVLCNPLKAMPSILAGLKPVLDPAATTLTDVGSVKGMVREQVNAAGLGECYVGAHPMAGNELSGWQAADPALYDDALWAVTVRDDTAYDRFLTVMRLIVDGVGNRVIVLNDTVHDQAAALISHMPHVVATALINQLTADVNRNVAAALAAGSWRDMTRVALTDPDRTRAMVDEDAANVEALLRSMAGTLTAVADALHDGDDGALARFFADGQPFRNYKEAQRTAIADYAEHNVPFDPAHWQADLLASARRGEHIVGFAGDHAVRVQVRSAI</sequence>
<organism evidence="4 5">
    <name type="scientific">Bifidobacterium ramosum</name>
    <dbReference type="NCBI Taxonomy" id="1798158"/>
    <lineage>
        <taxon>Bacteria</taxon>
        <taxon>Bacillati</taxon>
        <taxon>Actinomycetota</taxon>
        <taxon>Actinomycetes</taxon>
        <taxon>Bifidobacteriales</taxon>
        <taxon>Bifidobacteriaceae</taxon>
        <taxon>Bifidobacterium</taxon>
    </lineage>
</organism>
<dbReference type="SUPFAM" id="SSF51735">
    <property type="entry name" value="NAD(P)-binding Rossmann-fold domains"/>
    <property type="match status" value="1"/>
</dbReference>
<dbReference type="OrthoDB" id="9802008at2"/>
<dbReference type="GO" id="GO:0004665">
    <property type="term" value="F:prephenate dehydrogenase (NADP+) activity"/>
    <property type="evidence" value="ECO:0007669"/>
    <property type="project" value="InterPro"/>
</dbReference>
<dbReference type="InterPro" id="IPR036291">
    <property type="entry name" value="NAD(P)-bd_dom_sf"/>
</dbReference>
<name>A0A7K3TB36_9BIFI</name>
<dbReference type="GO" id="GO:0008977">
    <property type="term" value="F:prephenate dehydrogenase (NAD+) activity"/>
    <property type="evidence" value="ECO:0007669"/>
    <property type="project" value="InterPro"/>
</dbReference>
<dbReference type="InterPro" id="IPR050812">
    <property type="entry name" value="Preph/Arog_dehydrog"/>
</dbReference>
<dbReference type="PANTHER" id="PTHR21363:SF0">
    <property type="entry name" value="PREPHENATE DEHYDROGENASE [NADP(+)]"/>
    <property type="match status" value="1"/>
</dbReference>
<comment type="caution">
    <text evidence="4">The sequence shown here is derived from an EMBL/GenBank/DDBJ whole genome shotgun (WGS) entry which is preliminary data.</text>
</comment>
<comment type="similarity">
    <text evidence="1">Belongs to the prephenate/arogenate dehydrogenase family.</text>
</comment>
<dbReference type="PANTHER" id="PTHR21363">
    <property type="entry name" value="PREPHENATE DEHYDROGENASE"/>
    <property type="match status" value="1"/>
</dbReference>
<reference evidence="4 5" key="1">
    <citation type="submission" date="2019-10" db="EMBL/GenBank/DDBJ databases">
        <title>Bifidobacterium from non-human primates.</title>
        <authorList>
            <person name="Modesto M."/>
        </authorList>
    </citation>
    <scope>NUCLEOTIDE SEQUENCE [LARGE SCALE GENOMIC DNA]</scope>
    <source>
        <strain evidence="4 5">TREM</strain>
    </source>
</reference>
<dbReference type="Gene3D" id="1.10.3660.10">
    <property type="entry name" value="6-phosphogluconate dehydrogenase C-terminal like domain"/>
    <property type="match status" value="1"/>
</dbReference>
<dbReference type="Proteomes" id="UP000469943">
    <property type="component" value="Unassembled WGS sequence"/>
</dbReference>
<dbReference type="InterPro" id="IPR046826">
    <property type="entry name" value="PDH_N"/>
</dbReference>
<feature type="domain" description="Prephenate/arogenate dehydrogenase" evidence="3">
    <location>
        <begin position="65"/>
        <end position="350"/>
    </location>
</feature>
<gene>
    <name evidence="4" type="ORF">GFD24_01195</name>
</gene>
<evidence type="ECO:0000256" key="2">
    <source>
        <dbReference type="ARBA" id="ARBA00023002"/>
    </source>
</evidence>